<sequence length="293" mass="33066">MKKMSIALEREIMQVVKSDYSGLLKIEYHSKNGVIKQAIKLDRNDCSPVLFIDNIPDLFPEMFACARPDAGKIVSAVYDMMRISLESVEAFKNAGGFEGIDDAYILENVFPALLPEKAAVDVFIPFMDMKIVFKVRLKEHPDATFTVNKTMMNGLTEAELFLASLENVSRLSAPCLLRMPEMFSFFSDGVMKVLTNTEKFYGAAAIIYGKDKIKNFAEKEGSDIVIIPSSVHECILLPYDKSMSFECLNAIVNEVNTSVVKEEEILSDHVYMYDRQTDRIVTDAEYQKKIGKI</sequence>
<accession>D4J971</accession>
<dbReference type="RefSeq" id="WP_015514460.1">
    <property type="nucleotide sequence ID" value="NC_021009.1"/>
</dbReference>
<protein>
    <submittedName>
        <fullName evidence="1">Uncharacterized protein</fullName>
    </submittedName>
</protein>
<evidence type="ECO:0000313" key="2">
    <source>
        <dbReference type="Proteomes" id="UP000008798"/>
    </source>
</evidence>
<dbReference type="AlphaFoldDB" id="D4J971"/>
<gene>
    <name evidence="1" type="ORF">CC1_21950</name>
</gene>
<proteinExistence type="predicted"/>
<organism evidence="1 2">
    <name type="scientific">Coprococcus catus GD/7</name>
    <dbReference type="NCBI Taxonomy" id="717962"/>
    <lineage>
        <taxon>Bacteria</taxon>
        <taxon>Bacillati</taxon>
        <taxon>Bacillota</taxon>
        <taxon>Clostridia</taxon>
        <taxon>Lachnospirales</taxon>
        <taxon>Lachnospiraceae</taxon>
        <taxon>Coprococcus</taxon>
    </lineage>
</organism>
<dbReference type="Proteomes" id="UP000008798">
    <property type="component" value="Chromosome"/>
</dbReference>
<name>D4J971_9FIRM</name>
<dbReference type="InterPro" id="IPR043743">
    <property type="entry name" value="DUF5688"/>
</dbReference>
<dbReference type="KEGG" id="cct:CC1_21950"/>
<dbReference type="PATRIC" id="fig|717962.3.peg.2108"/>
<dbReference type="STRING" id="717962.CC1_21950"/>
<dbReference type="HOGENOM" id="CLU_972220_0_0_9"/>
<reference evidence="1 2" key="2">
    <citation type="submission" date="2010-03" db="EMBL/GenBank/DDBJ databases">
        <authorList>
            <person name="Pajon A."/>
        </authorList>
    </citation>
    <scope>NUCLEOTIDE SEQUENCE [LARGE SCALE GENOMIC DNA]</scope>
    <source>
        <strain evidence="1 2">GD/7</strain>
    </source>
</reference>
<evidence type="ECO:0000313" key="1">
    <source>
        <dbReference type="EMBL" id="CBK80892.1"/>
    </source>
</evidence>
<dbReference type="Pfam" id="PF18941">
    <property type="entry name" value="DUF5688"/>
    <property type="match status" value="1"/>
</dbReference>
<dbReference type="EMBL" id="FP929038">
    <property type="protein sequence ID" value="CBK80892.1"/>
    <property type="molecule type" value="Genomic_DNA"/>
</dbReference>
<reference evidence="1 2" key="1">
    <citation type="submission" date="2010-03" db="EMBL/GenBank/DDBJ databases">
        <title>The genome sequence of Coprococcus catus GD/7.</title>
        <authorList>
            <consortium name="metaHIT consortium -- http://www.metahit.eu/"/>
            <person name="Pajon A."/>
            <person name="Turner K."/>
            <person name="Parkhill J."/>
            <person name="Duncan S."/>
            <person name="Flint H."/>
        </authorList>
    </citation>
    <scope>NUCLEOTIDE SEQUENCE [LARGE SCALE GENOMIC DNA]</scope>
    <source>
        <strain evidence="1 2">GD/7</strain>
    </source>
</reference>